<name>A0AAD3DTY6_9CHLO</name>
<feature type="compositionally biased region" description="Basic residues" evidence="1">
    <location>
        <begin position="240"/>
        <end position="251"/>
    </location>
</feature>
<dbReference type="Proteomes" id="UP001054857">
    <property type="component" value="Unassembled WGS sequence"/>
</dbReference>
<sequence>MNGALGARILGAPAVAQPGLHRIAAPRTIAVFARRARKVAEEQVEDAPTPAAELVAPEAAPTTRSRKPKTTAAVEEQPGENNDAPAKPKRAIRAKAENVGEDAEVVAEVKPKRASRKKASDGSEVSPEGNPSTPEASAGTVDSNSTPETAAPAKPKRASRTKSATAESTEQQPTSELTGVGAGGESTADAAAAKPKAKRTSTKKSAKEPLAVVSTRGRRGAAQEDEEEEEEPQTAASIAAKRRASARRGGRSGRPAGPVEDPLEQSLADAVLKRSEAGTILSVDRGALGMGRRLWYAVGVTPGMEKLWATQMQQRLDNTAPPMTDLDTGKRVPAAQLISLWVPERKSHQVSLKSGNIVSRKVVYKEGWVLLNAVLSEEVIRLVEGSFGFTAWRGLEERYYDEVGSVQLIVPVSEEAVQEMQVWEATEEPEPDEQRKQQLILEAYGDAGGEALGQSERLDEREGATELDEQGRTVYRNTDYTGGRDNPSNWYEGGAAAGGAGAKEAAGEAAAAENEVLSYDARGTAMAFAPEPEPRRNKREPRSQQKQQQQGQGQGQQQPWQQQQPRDREWGRQDRSWTTGPAAPVGAAAAGKQAGRSFAASAPAPAAPPPDLEFEDEEDWAAPPQPRSQQRQQQQQRQPPASSRGDRTGGLGRIDGPDDGLDMDAWFKSSSSPAAASSAPAASSRPAASPVAAAAAAASKKAPEPPVGSRKGQQSWQAAGNREEEFGEDGGDDEFGIGDALGGDFDDEGGFGEREEELLDAFEDEEDVLGGGAVGSKSGGVLGGRQRQASPKGGREDADGLGADFDEFDFDLEGDDDDVDGLDGDLGGGYTRFASTASRQQGRGQGQGRGAAPASAFGSGARQQKGAGGMRRTGGGFADLDPDFEEDMLGALDDMDFGEEDDGFGGPARGKGSGGRYLDDAEDLDFGGGRFEDWDAPPAAAAGGSRRAGAGAGGRSSYGAAAGGKLGASGDELYDMDDWAYSADDVDGGGGGFGGGLGSADPFDMELDPWARGGGGGGGGYSGRGGYNNNNSRDGYGSRQWGGRGAAGGGRSGGYRSGGGGGGRGYGSGSGPSYDDAARTSSGKPAETDAGKPGASQGEGSSPSSGNTPSGGDTDSTGAGSGSSWRQGGGGGRGGGSSWGQQQGGSGYGNRGYQGGGGRGGGGYGNQGGGGYGGRGGGYG</sequence>
<feature type="region of interest" description="Disordered" evidence="1">
    <location>
        <begin position="42"/>
        <end position="263"/>
    </location>
</feature>
<dbReference type="EMBL" id="BMAR01000016">
    <property type="protein sequence ID" value="GFR47027.1"/>
    <property type="molecule type" value="Genomic_DNA"/>
</dbReference>
<feature type="compositionally biased region" description="Low complexity" evidence="1">
    <location>
        <begin position="580"/>
        <end position="604"/>
    </location>
</feature>
<feature type="compositionally biased region" description="Low complexity" evidence="1">
    <location>
        <begin position="544"/>
        <end position="564"/>
    </location>
</feature>
<dbReference type="AlphaFoldDB" id="A0AAD3DTY6"/>
<evidence type="ECO:0000313" key="2">
    <source>
        <dbReference type="EMBL" id="GFR47027.1"/>
    </source>
</evidence>
<protein>
    <submittedName>
        <fullName evidence="2">Uncharacterized protein</fullName>
    </submittedName>
</protein>
<feature type="compositionally biased region" description="Acidic residues" evidence="1">
    <location>
        <begin position="744"/>
        <end position="768"/>
    </location>
</feature>
<evidence type="ECO:0000256" key="1">
    <source>
        <dbReference type="SAM" id="MobiDB-lite"/>
    </source>
</evidence>
<comment type="caution">
    <text evidence="2">The sequence shown here is derived from an EMBL/GenBank/DDBJ whole genome shotgun (WGS) entry which is preliminary data.</text>
</comment>
<feature type="compositionally biased region" description="Low complexity" evidence="1">
    <location>
        <begin position="185"/>
        <end position="194"/>
    </location>
</feature>
<gene>
    <name evidence="2" type="ORF">Agub_g8712</name>
</gene>
<feature type="compositionally biased region" description="Basic and acidic residues" evidence="1">
    <location>
        <begin position="532"/>
        <end position="543"/>
    </location>
</feature>
<feature type="region of interest" description="Disordered" evidence="1">
    <location>
        <begin position="521"/>
        <end position="962"/>
    </location>
</feature>
<feature type="compositionally biased region" description="Gly residues" evidence="1">
    <location>
        <begin position="1040"/>
        <end position="1070"/>
    </location>
</feature>
<feature type="non-terminal residue" evidence="2">
    <location>
        <position position="1"/>
    </location>
</feature>
<reference evidence="2 3" key="1">
    <citation type="journal article" date="2021" name="Sci. Rep.">
        <title>Genome sequencing of the multicellular alga Astrephomene provides insights into convergent evolution of germ-soma differentiation.</title>
        <authorList>
            <person name="Yamashita S."/>
            <person name="Yamamoto K."/>
            <person name="Matsuzaki R."/>
            <person name="Suzuki S."/>
            <person name="Yamaguchi H."/>
            <person name="Hirooka S."/>
            <person name="Minakuchi Y."/>
            <person name="Miyagishima S."/>
            <person name="Kawachi M."/>
            <person name="Toyoda A."/>
            <person name="Nozaki H."/>
        </authorList>
    </citation>
    <scope>NUCLEOTIDE SEQUENCE [LARGE SCALE GENOMIC DNA]</scope>
    <source>
        <strain evidence="2 3">NIES-4017</strain>
    </source>
</reference>
<feature type="compositionally biased region" description="Low complexity" evidence="1">
    <location>
        <begin position="1098"/>
        <end position="1126"/>
    </location>
</feature>
<feature type="compositionally biased region" description="Gly residues" evidence="1">
    <location>
        <begin position="1127"/>
        <end position="1180"/>
    </location>
</feature>
<feature type="compositionally biased region" description="Polar residues" evidence="1">
    <location>
        <begin position="129"/>
        <end position="148"/>
    </location>
</feature>
<feature type="compositionally biased region" description="Gly residues" evidence="1">
    <location>
        <begin position="866"/>
        <end position="877"/>
    </location>
</feature>
<feature type="compositionally biased region" description="Gly residues" evidence="1">
    <location>
        <begin position="950"/>
        <end position="962"/>
    </location>
</feature>
<feature type="compositionally biased region" description="Low complexity" evidence="1">
    <location>
        <begin position="850"/>
        <end position="862"/>
    </location>
</feature>
<organism evidence="2 3">
    <name type="scientific">Astrephomene gubernaculifera</name>
    <dbReference type="NCBI Taxonomy" id="47775"/>
    <lineage>
        <taxon>Eukaryota</taxon>
        <taxon>Viridiplantae</taxon>
        <taxon>Chlorophyta</taxon>
        <taxon>core chlorophytes</taxon>
        <taxon>Chlorophyceae</taxon>
        <taxon>CS clade</taxon>
        <taxon>Chlamydomonadales</taxon>
        <taxon>Astrephomenaceae</taxon>
        <taxon>Astrephomene</taxon>
    </lineage>
</organism>
<keyword evidence="3" id="KW-1185">Reference proteome</keyword>
<feature type="compositionally biased region" description="Basic and acidic residues" evidence="1">
    <location>
        <begin position="565"/>
        <end position="575"/>
    </location>
</feature>
<feature type="compositionally biased region" description="Acidic residues" evidence="1">
    <location>
        <begin position="725"/>
        <end position="736"/>
    </location>
</feature>
<feature type="compositionally biased region" description="Low complexity" evidence="1">
    <location>
        <begin position="939"/>
        <end position="949"/>
    </location>
</feature>
<feature type="compositionally biased region" description="Low complexity" evidence="1">
    <location>
        <begin position="627"/>
        <end position="643"/>
    </location>
</feature>
<accession>A0AAD3DTY6</accession>
<feature type="compositionally biased region" description="Acidic residues" evidence="1">
    <location>
        <begin position="880"/>
        <end position="903"/>
    </location>
</feature>
<feature type="compositionally biased region" description="Acidic residues" evidence="1">
    <location>
        <begin position="223"/>
        <end position="232"/>
    </location>
</feature>
<feature type="compositionally biased region" description="Gly residues" evidence="1">
    <location>
        <begin position="1012"/>
        <end position="1026"/>
    </location>
</feature>
<feature type="region of interest" description="Disordered" evidence="1">
    <location>
        <begin position="985"/>
        <end position="1180"/>
    </location>
</feature>
<feature type="compositionally biased region" description="Low complexity" evidence="1">
    <location>
        <begin position="47"/>
        <end position="63"/>
    </location>
</feature>
<feature type="region of interest" description="Disordered" evidence="1">
    <location>
        <begin position="452"/>
        <end position="498"/>
    </location>
</feature>
<evidence type="ECO:0000313" key="3">
    <source>
        <dbReference type="Proteomes" id="UP001054857"/>
    </source>
</evidence>
<feature type="compositionally biased region" description="Low complexity" evidence="1">
    <location>
        <begin position="668"/>
        <end position="700"/>
    </location>
</feature>
<feature type="compositionally biased region" description="Low complexity" evidence="1">
    <location>
        <begin position="1027"/>
        <end position="1039"/>
    </location>
</feature>
<feature type="compositionally biased region" description="Gly residues" evidence="1">
    <location>
        <begin position="904"/>
        <end position="915"/>
    </location>
</feature>
<feature type="compositionally biased region" description="Basic residues" evidence="1">
    <location>
        <begin position="195"/>
        <end position="204"/>
    </location>
</feature>
<feature type="compositionally biased region" description="Acidic residues" evidence="1">
    <location>
        <begin position="804"/>
        <end position="823"/>
    </location>
</feature>
<feature type="compositionally biased region" description="Polar residues" evidence="1">
    <location>
        <begin position="161"/>
        <end position="177"/>
    </location>
</feature>
<proteinExistence type="predicted"/>
<feature type="compositionally biased region" description="Gly residues" evidence="1">
    <location>
        <begin position="769"/>
        <end position="783"/>
    </location>
</feature>
<feature type="compositionally biased region" description="Gly residues" evidence="1">
    <location>
        <begin position="988"/>
        <end position="998"/>
    </location>
</feature>